<dbReference type="InterPro" id="IPR013570">
    <property type="entry name" value="Tscrpt_reg_YsiA_C"/>
</dbReference>
<dbReference type="SUPFAM" id="SSF48498">
    <property type="entry name" value="Tetracyclin repressor-like, C-terminal domain"/>
    <property type="match status" value="1"/>
</dbReference>
<dbReference type="PANTHER" id="PTHR30055">
    <property type="entry name" value="HTH-TYPE TRANSCRIPTIONAL REGULATOR RUTR"/>
    <property type="match status" value="1"/>
</dbReference>
<organism evidence="4 5">
    <name type="scientific">Candidatus Polarisedimenticola svalbardensis</name>
    <dbReference type="NCBI Taxonomy" id="2886004"/>
    <lineage>
        <taxon>Bacteria</taxon>
        <taxon>Pseudomonadati</taxon>
        <taxon>Acidobacteriota</taxon>
        <taxon>Candidatus Polarisedimenticolia</taxon>
        <taxon>Candidatus Polarisedimenticolales</taxon>
        <taxon>Candidatus Polarisedimenticolaceae</taxon>
        <taxon>Candidatus Polarisedimenticola</taxon>
    </lineage>
</organism>
<feature type="DNA-binding region" description="H-T-H motif" evidence="2">
    <location>
        <begin position="30"/>
        <end position="49"/>
    </location>
</feature>
<dbReference type="GO" id="GO:0003700">
    <property type="term" value="F:DNA-binding transcription factor activity"/>
    <property type="evidence" value="ECO:0007669"/>
    <property type="project" value="TreeGrafter"/>
</dbReference>
<dbReference type="InterPro" id="IPR001647">
    <property type="entry name" value="HTH_TetR"/>
</dbReference>
<protein>
    <submittedName>
        <fullName evidence="4">TetR/AcrR family transcriptional regulator</fullName>
    </submittedName>
</protein>
<feature type="domain" description="HTH tetR-type" evidence="3">
    <location>
        <begin position="7"/>
        <end position="67"/>
    </location>
</feature>
<sequence>MEPARKEEKRSRILAAAVRLFAGDGFYRTRIGDIAKTANVATGTVYTYFESKEKILDAIFEDSMEQFLALGKEDMAGAETALERLQRIVELHLTNLGRDRELATVFQIELRHSARFMDVYSRSRQLREYFNRVAAILEQGKEEGTVRRDLDVWFATKALFGILDEAATNWVLSDRNYRLTSDAGRIIDFALKGLSAG</sequence>
<gene>
    <name evidence="4" type="ORF">IFK94_03605</name>
</gene>
<dbReference type="InterPro" id="IPR036271">
    <property type="entry name" value="Tet_transcr_reg_TetR-rel_C_sf"/>
</dbReference>
<dbReference type="Gene3D" id="1.10.10.60">
    <property type="entry name" value="Homeodomain-like"/>
    <property type="match status" value="1"/>
</dbReference>
<dbReference type="PRINTS" id="PR00455">
    <property type="entry name" value="HTHTETR"/>
</dbReference>
<dbReference type="EMBL" id="JACXWD010000007">
    <property type="protein sequence ID" value="MBD3867189.1"/>
    <property type="molecule type" value="Genomic_DNA"/>
</dbReference>
<name>A0A8J6Y0Y9_9BACT</name>
<dbReference type="PROSITE" id="PS50977">
    <property type="entry name" value="HTH_TETR_2"/>
    <property type="match status" value="1"/>
</dbReference>
<reference evidence="4 5" key="1">
    <citation type="submission" date="2020-08" db="EMBL/GenBank/DDBJ databases">
        <title>Acidobacteriota in marine sediments use diverse sulfur dissimilation pathways.</title>
        <authorList>
            <person name="Wasmund K."/>
        </authorList>
    </citation>
    <scope>NUCLEOTIDE SEQUENCE [LARGE SCALE GENOMIC DNA]</scope>
    <source>
        <strain evidence="4">MAG AM4</strain>
    </source>
</reference>
<dbReference type="Proteomes" id="UP000648239">
    <property type="component" value="Unassembled WGS sequence"/>
</dbReference>
<dbReference type="SUPFAM" id="SSF46689">
    <property type="entry name" value="Homeodomain-like"/>
    <property type="match status" value="1"/>
</dbReference>
<evidence type="ECO:0000259" key="3">
    <source>
        <dbReference type="PROSITE" id="PS50977"/>
    </source>
</evidence>
<dbReference type="Pfam" id="PF08359">
    <property type="entry name" value="TetR_C_4"/>
    <property type="match status" value="1"/>
</dbReference>
<accession>A0A8J6Y0Y9</accession>
<evidence type="ECO:0000313" key="5">
    <source>
        <dbReference type="Proteomes" id="UP000648239"/>
    </source>
</evidence>
<evidence type="ECO:0000313" key="4">
    <source>
        <dbReference type="EMBL" id="MBD3867189.1"/>
    </source>
</evidence>
<dbReference type="InterPro" id="IPR009057">
    <property type="entry name" value="Homeodomain-like_sf"/>
</dbReference>
<dbReference type="PANTHER" id="PTHR30055:SF195">
    <property type="entry name" value="FATTY ACID METABOLISM REGULATOR PROTEIN"/>
    <property type="match status" value="1"/>
</dbReference>
<dbReference type="AlphaFoldDB" id="A0A8J6Y0Y9"/>
<dbReference type="Pfam" id="PF00440">
    <property type="entry name" value="TetR_N"/>
    <property type="match status" value="1"/>
</dbReference>
<keyword evidence="1 2" id="KW-0238">DNA-binding</keyword>
<evidence type="ECO:0000256" key="1">
    <source>
        <dbReference type="ARBA" id="ARBA00023125"/>
    </source>
</evidence>
<evidence type="ECO:0000256" key="2">
    <source>
        <dbReference type="PROSITE-ProRule" id="PRU00335"/>
    </source>
</evidence>
<dbReference type="InterPro" id="IPR050109">
    <property type="entry name" value="HTH-type_TetR-like_transc_reg"/>
</dbReference>
<dbReference type="GO" id="GO:0000976">
    <property type="term" value="F:transcription cis-regulatory region binding"/>
    <property type="evidence" value="ECO:0007669"/>
    <property type="project" value="TreeGrafter"/>
</dbReference>
<comment type="caution">
    <text evidence="4">The sequence shown here is derived from an EMBL/GenBank/DDBJ whole genome shotgun (WGS) entry which is preliminary data.</text>
</comment>
<dbReference type="Gene3D" id="1.10.357.10">
    <property type="entry name" value="Tetracycline Repressor, domain 2"/>
    <property type="match status" value="1"/>
</dbReference>
<proteinExistence type="predicted"/>